<dbReference type="Proteomes" id="UP001162162">
    <property type="component" value="Unassembled WGS sequence"/>
</dbReference>
<evidence type="ECO:0008006" key="3">
    <source>
        <dbReference type="Google" id="ProtNLM"/>
    </source>
</evidence>
<proteinExistence type="predicted"/>
<sequence length="209" mass="23931">MVNLDIYNRLFQDILWSDESRFISNGKPNRRTNIIGLLKIHTIVNPTQNQGHYGIRVNVWCGIIGRHLIGHYFYIHILDTNSYLRFLRDELTQLLENVPSSCTIICNILALINDPAPSLSPWWQASDANVFTYVNHCKFTVLTKHIAPLRIPQENNHPCPYKISTSLFRLSSPPPPPLSDDLPRLSQLPSPGFERVPCYAKVVSGNTRW</sequence>
<evidence type="ECO:0000313" key="2">
    <source>
        <dbReference type="Proteomes" id="UP001162162"/>
    </source>
</evidence>
<comment type="caution">
    <text evidence="1">The sequence shown here is derived from an EMBL/GenBank/DDBJ whole genome shotgun (WGS) entry which is preliminary data.</text>
</comment>
<keyword evidence="2" id="KW-1185">Reference proteome</keyword>
<name>A0AAV8XHV2_9CUCU</name>
<protein>
    <recommendedName>
        <fullName evidence="3">Transposase</fullName>
    </recommendedName>
</protein>
<dbReference type="AlphaFoldDB" id="A0AAV8XHV2"/>
<organism evidence="1 2">
    <name type="scientific">Aromia moschata</name>
    <dbReference type="NCBI Taxonomy" id="1265417"/>
    <lineage>
        <taxon>Eukaryota</taxon>
        <taxon>Metazoa</taxon>
        <taxon>Ecdysozoa</taxon>
        <taxon>Arthropoda</taxon>
        <taxon>Hexapoda</taxon>
        <taxon>Insecta</taxon>
        <taxon>Pterygota</taxon>
        <taxon>Neoptera</taxon>
        <taxon>Endopterygota</taxon>
        <taxon>Coleoptera</taxon>
        <taxon>Polyphaga</taxon>
        <taxon>Cucujiformia</taxon>
        <taxon>Chrysomeloidea</taxon>
        <taxon>Cerambycidae</taxon>
        <taxon>Cerambycinae</taxon>
        <taxon>Callichromatini</taxon>
        <taxon>Aromia</taxon>
    </lineage>
</organism>
<dbReference type="InterPro" id="IPR036397">
    <property type="entry name" value="RNaseH_sf"/>
</dbReference>
<evidence type="ECO:0000313" key="1">
    <source>
        <dbReference type="EMBL" id="KAJ8938027.1"/>
    </source>
</evidence>
<dbReference type="Gene3D" id="3.30.420.10">
    <property type="entry name" value="Ribonuclease H-like superfamily/Ribonuclease H"/>
    <property type="match status" value="1"/>
</dbReference>
<dbReference type="PANTHER" id="PTHR47326">
    <property type="entry name" value="TRANSPOSABLE ELEMENT TC3 TRANSPOSASE-LIKE PROTEIN"/>
    <property type="match status" value="1"/>
</dbReference>
<dbReference type="EMBL" id="JAPWTK010000590">
    <property type="protein sequence ID" value="KAJ8938027.1"/>
    <property type="molecule type" value="Genomic_DNA"/>
</dbReference>
<gene>
    <name evidence="1" type="ORF">NQ318_003331</name>
</gene>
<dbReference type="PANTHER" id="PTHR47326:SF1">
    <property type="entry name" value="HTH PSQ-TYPE DOMAIN-CONTAINING PROTEIN"/>
    <property type="match status" value="1"/>
</dbReference>
<dbReference type="GO" id="GO:0003676">
    <property type="term" value="F:nucleic acid binding"/>
    <property type="evidence" value="ECO:0007669"/>
    <property type="project" value="InterPro"/>
</dbReference>
<accession>A0AAV8XHV2</accession>
<reference evidence="1" key="1">
    <citation type="journal article" date="2023" name="Insect Mol. Biol.">
        <title>Genome sequencing provides insights into the evolution of gene families encoding plant cell wall-degrading enzymes in longhorned beetles.</title>
        <authorList>
            <person name="Shin N.R."/>
            <person name="Okamura Y."/>
            <person name="Kirsch R."/>
            <person name="Pauchet Y."/>
        </authorList>
    </citation>
    <scope>NUCLEOTIDE SEQUENCE</scope>
    <source>
        <strain evidence="1">AMC_N1</strain>
    </source>
</reference>